<sequence>MLAPHRRRAARTTAGAAALGITAVLAAGAPAAGGTGPEPPPPAEPAQVLQWPVELKGTWSSPTWAQAAGRTTVVVELDCGNPVGARPPQYYVQLMPHDRMVPMVMPQPVPCGVPHALTGDQLAGTYHVFLAKASGDGAVLRGKVEVATP</sequence>
<evidence type="ECO:0008006" key="4">
    <source>
        <dbReference type="Google" id="ProtNLM"/>
    </source>
</evidence>
<protein>
    <recommendedName>
        <fullName evidence="4">Secreted protein</fullName>
    </recommendedName>
</protein>
<reference evidence="2 3" key="1">
    <citation type="submission" date="2022-07" db="EMBL/GenBank/DDBJ databases">
        <title>Novel species in genus cellulomonas.</title>
        <authorList>
            <person name="Ye L."/>
        </authorList>
    </citation>
    <scope>NUCLEOTIDE SEQUENCE [LARGE SCALE GENOMIC DNA]</scope>
    <source>
        <strain evidence="3">zg-Y908</strain>
    </source>
</reference>
<evidence type="ECO:0000313" key="3">
    <source>
        <dbReference type="Proteomes" id="UP001317322"/>
    </source>
</evidence>
<keyword evidence="1" id="KW-0732">Signal</keyword>
<evidence type="ECO:0000256" key="1">
    <source>
        <dbReference type="SAM" id="SignalP"/>
    </source>
</evidence>
<name>A0ABY5K9Q7_9CELL</name>
<evidence type="ECO:0000313" key="2">
    <source>
        <dbReference type="EMBL" id="UUI65815.1"/>
    </source>
</evidence>
<feature type="chain" id="PRO_5047508845" description="Secreted protein" evidence="1">
    <location>
        <begin position="27"/>
        <end position="149"/>
    </location>
</feature>
<dbReference type="RefSeq" id="WP_227563880.1">
    <property type="nucleotide sequence ID" value="NZ_CP101989.1"/>
</dbReference>
<keyword evidence="3" id="KW-1185">Reference proteome</keyword>
<proteinExistence type="predicted"/>
<dbReference type="EMBL" id="CP101989">
    <property type="protein sequence ID" value="UUI65815.1"/>
    <property type="molecule type" value="Genomic_DNA"/>
</dbReference>
<dbReference type="Proteomes" id="UP001317322">
    <property type="component" value="Chromosome"/>
</dbReference>
<feature type="signal peptide" evidence="1">
    <location>
        <begin position="1"/>
        <end position="26"/>
    </location>
</feature>
<accession>A0ABY5K9Q7</accession>
<gene>
    <name evidence="2" type="ORF">NP075_03530</name>
</gene>
<organism evidence="2 3">
    <name type="scientific">Cellulomonas wangsupingiae</name>
    <dbReference type="NCBI Taxonomy" id="2968085"/>
    <lineage>
        <taxon>Bacteria</taxon>
        <taxon>Bacillati</taxon>
        <taxon>Actinomycetota</taxon>
        <taxon>Actinomycetes</taxon>
        <taxon>Micrococcales</taxon>
        <taxon>Cellulomonadaceae</taxon>
        <taxon>Cellulomonas</taxon>
    </lineage>
</organism>